<dbReference type="VEuPathDB" id="VectorBase:GBRI002691"/>
<dbReference type="InterPro" id="IPR036156">
    <property type="entry name" value="Beta-gal/glucu_dom_sf"/>
</dbReference>
<dbReference type="PANTHER" id="PTHR43730">
    <property type="entry name" value="BETA-MANNOSIDASE"/>
    <property type="match status" value="1"/>
</dbReference>
<protein>
    <recommendedName>
        <fullName evidence="2">beta-mannosidase</fullName>
        <ecNumber evidence="2">3.2.1.25</ecNumber>
    </recommendedName>
</protein>
<keyword evidence="4" id="KW-0378">Hydrolase</keyword>
<dbReference type="SUPFAM" id="SSF51445">
    <property type="entry name" value="(Trans)glycosidases"/>
    <property type="match status" value="1"/>
</dbReference>
<dbReference type="AlphaFoldDB" id="A0A1A9W1B5"/>
<dbReference type="EnsemblMetazoa" id="GBRI002691-RA">
    <property type="protein sequence ID" value="GBRI002691-PA"/>
    <property type="gene ID" value="GBRI002691"/>
</dbReference>
<feature type="domain" description="Beta-mannosidase-like galactose-binding" evidence="6">
    <location>
        <begin position="34"/>
        <end position="190"/>
    </location>
</feature>
<evidence type="ECO:0000313" key="7">
    <source>
        <dbReference type="EnsemblMetazoa" id="GBRI002691-PA"/>
    </source>
</evidence>
<dbReference type="SUPFAM" id="SSF49303">
    <property type="entry name" value="beta-Galactosidase/glucuronidase domain"/>
    <property type="match status" value="1"/>
</dbReference>
<dbReference type="GO" id="GO:0006516">
    <property type="term" value="P:glycoprotein catabolic process"/>
    <property type="evidence" value="ECO:0007669"/>
    <property type="project" value="TreeGrafter"/>
</dbReference>
<reference evidence="8" key="1">
    <citation type="submission" date="2014-03" db="EMBL/GenBank/DDBJ databases">
        <authorList>
            <person name="Aksoy S."/>
            <person name="Warren W."/>
            <person name="Wilson R.K."/>
        </authorList>
    </citation>
    <scope>NUCLEOTIDE SEQUENCE [LARGE SCALE GENOMIC DNA]</scope>
    <source>
        <strain evidence="8">IAEA</strain>
    </source>
</reference>
<keyword evidence="8" id="KW-1185">Reference proteome</keyword>
<keyword evidence="5" id="KW-0326">Glycosidase</keyword>
<evidence type="ECO:0000256" key="4">
    <source>
        <dbReference type="ARBA" id="ARBA00022801"/>
    </source>
</evidence>
<dbReference type="InterPro" id="IPR050887">
    <property type="entry name" value="Beta-mannosidase_GH2"/>
</dbReference>
<dbReference type="Pfam" id="PF22666">
    <property type="entry name" value="Glyco_hydro_2_N2"/>
    <property type="match status" value="1"/>
</dbReference>
<dbReference type="InterPro" id="IPR017853">
    <property type="entry name" value="GH"/>
</dbReference>
<dbReference type="Gene3D" id="3.20.20.80">
    <property type="entry name" value="Glycosidases"/>
    <property type="match status" value="1"/>
</dbReference>
<name>A0A1A9W1B5_9MUSC</name>
<dbReference type="InterPro" id="IPR054593">
    <property type="entry name" value="Beta-mannosidase-like_N2"/>
</dbReference>
<dbReference type="EC" id="3.2.1.25" evidence="2"/>
<dbReference type="STRING" id="37001.A0A1A9W1B5"/>
<evidence type="ECO:0000259" key="6">
    <source>
        <dbReference type="Pfam" id="PF22666"/>
    </source>
</evidence>
<dbReference type="PANTHER" id="PTHR43730:SF1">
    <property type="entry name" value="BETA-MANNOSIDASE"/>
    <property type="match status" value="1"/>
</dbReference>
<dbReference type="Gene3D" id="2.60.40.10">
    <property type="entry name" value="Immunoglobulins"/>
    <property type="match status" value="1"/>
</dbReference>
<dbReference type="Gene3D" id="2.60.120.260">
    <property type="entry name" value="Galactose-binding domain-like"/>
    <property type="match status" value="1"/>
</dbReference>
<reference evidence="7" key="2">
    <citation type="submission" date="2020-05" db="UniProtKB">
        <authorList>
            <consortium name="EnsemblMetazoa"/>
        </authorList>
    </citation>
    <scope>IDENTIFICATION</scope>
    <source>
        <strain evidence="7">IAEA</strain>
    </source>
</reference>
<evidence type="ECO:0000256" key="1">
    <source>
        <dbReference type="ARBA" id="ARBA00000829"/>
    </source>
</evidence>
<dbReference type="Proteomes" id="UP000091820">
    <property type="component" value="Unassembled WGS sequence"/>
</dbReference>
<comment type="catalytic activity">
    <reaction evidence="1">
        <text>Hydrolysis of terminal, non-reducing beta-D-mannose residues in beta-D-mannosides.</text>
        <dbReference type="EC" id="3.2.1.25"/>
    </reaction>
</comment>
<evidence type="ECO:0000256" key="3">
    <source>
        <dbReference type="ARBA" id="ARBA00022729"/>
    </source>
</evidence>
<dbReference type="InterPro" id="IPR013783">
    <property type="entry name" value="Ig-like_fold"/>
</dbReference>
<evidence type="ECO:0000256" key="2">
    <source>
        <dbReference type="ARBA" id="ARBA00012754"/>
    </source>
</evidence>
<evidence type="ECO:0000313" key="8">
    <source>
        <dbReference type="Proteomes" id="UP000091820"/>
    </source>
</evidence>
<organism evidence="7 8">
    <name type="scientific">Glossina brevipalpis</name>
    <dbReference type="NCBI Taxonomy" id="37001"/>
    <lineage>
        <taxon>Eukaryota</taxon>
        <taxon>Metazoa</taxon>
        <taxon>Ecdysozoa</taxon>
        <taxon>Arthropoda</taxon>
        <taxon>Hexapoda</taxon>
        <taxon>Insecta</taxon>
        <taxon>Pterygota</taxon>
        <taxon>Neoptera</taxon>
        <taxon>Endopterygota</taxon>
        <taxon>Diptera</taxon>
        <taxon>Brachycera</taxon>
        <taxon>Muscomorpha</taxon>
        <taxon>Hippoboscoidea</taxon>
        <taxon>Glossinidae</taxon>
        <taxon>Glossina</taxon>
    </lineage>
</organism>
<keyword evidence="3" id="KW-0732">Signal</keyword>
<accession>A0A1A9W1B5</accession>
<dbReference type="GO" id="GO:0004567">
    <property type="term" value="F:beta-mannosidase activity"/>
    <property type="evidence" value="ECO:0007669"/>
    <property type="project" value="UniProtKB-EC"/>
</dbReference>
<proteinExistence type="predicted"/>
<sequence>MKYFILYAVVVISYFHFNYVICDKVKIVGLNDLWTLSNANGSIEIENLKIPSGVYSAVAKKYGDVLFSKNKEKLQWIGDENWTYKTNFKAQLDNDTRAVNITFHGIDTVANISLNDYHLGITDNMFLRYSFNVLPYLQTLNTLKVEIKSPFHCGRQTKMKDTCERNMFHKMKISFGMEDSPPVSSFGIWKPVQLEYYEVAIVRDIIVTIGQTDSLWILDIRVPLETDIREHFYGELWLFAAELLAEPMHIKPVLISYKEPQIKFQVNLTKDQVSLWWPNGYGEQKLYPLYITANCWVGETKPKLRAKTLSQKTIKIGFRTIELIEDLDDYGKSFYFKVNKKTMFMKGANYIPAHILPEHAADMNRVNHILKSAKDSNLNMIRIWDGGLYESDYFYNLADSYGLLIWQDITFLRTNYSLTDNFKENIRLEIRQNIMRLSHHPSLALVGINDAVDQAELLLPNELTLNVDHREKNYRQVFRNITNFEFNALTFNDNKSTLGFTTTFPSWILQTDEGRSSYIKLQNFNFSNGNLWEELWNSEIYPQPRFISKYGSPSLPILLSWQRSISKEDKIFNFETYREFDSILKLINYYFGLSTSTFENCTESLIYFSQISQAITVKTATEIFRSKAFHKKTMGTLYWHLNDVWVTLSSSSIDFYGNYKLLYYWSKLFLAPNYIIAAMDNKNNKINVTIIHEGSSNDEEEIYNYKVIVKTYTWFNLYPRKTKKLLIGNMRNGLLTYHLSMSEVFATPFNITNSFLVFTLQTQNDTELSRNYLFPRNFHESILADPKLKLELFFSHCIEGKTPFISYSIRIRVEKPALFVYLEINHPDVERYTLSENGFVQVEPVKIIHLEVTAKSSKCVNLTLDNLRIMSVNQFIVDRKQKTCPGFIQ</sequence>
<dbReference type="InterPro" id="IPR008979">
    <property type="entry name" value="Galactose-bd-like_sf"/>
</dbReference>
<evidence type="ECO:0000256" key="5">
    <source>
        <dbReference type="ARBA" id="ARBA00023295"/>
    </source>
</evidence>
<dbReference type="SUPFAM" id="SSF49785">
    <property type="entry name" value="Galactose-binding domain-like"/>
    <property type="match status" value="1"/>
</dbReference>